<name>A0A1H3F7Z7_9RHOB</name>
<evidence type="ECO:0000256" key="6">
    <source>
        <dbReference type="ARBA" id="ARBA00022989"/>
    </source>
</evidence>
<gene>
    <name evidence="11" type="ORF">SAMN05444340_101252</name>
</gene>
<feature type="transmembrane region" description="Helical" evidence="9">
    <location>
        <begin position="45"/>
        <end position="61"/>
    </location>
</feature>
<evidence type="ECO:0000256" key="1">
    <source>
        <dbReference type="ARBA" id="ARBA00004429"/>
    </source>
</evidence>
<accession>A0A1H3F7Z7</accession>
<keyword evidence="7 9" id="KW-0472">Membrane</keyword>
<comment type="subunit">
    <text evidence="9">The complex comprises the extracytoplasmic solute receptor protein and the two transmembrane proteins.</text>
</comment>
<feature type="transmembrane region" description="Helical" evidence="9">
    <location>
        <begin position="82"/>
        <end position="107"/>
    </location>
</feature>
<dbReference type="GO" id="GO:0015740">
    <property type="term" value="P:C4-dicarboxylate transport"/>
    <property type="evidence" value="ECO:0007669"/>
    <property type="project" value="TreeGrafter"/>
</dbReference>
<dbReference type="InterPro" id="IPR007387">
    <property type="entry name" value="TRAP_DctQ"/>
</dbReference>
<dbReference type="PANTHER" id="PTHR35011">
    <property type="entry name" value="2,3-DIKETO-L-GULONATE TRAP TRANSPORTER SMALL PERMEASE PROTEIN YIAM"/>
    <property type="match status" value="1"/>
</dbReference>
<dbReference type="OrthoDB" id="7843639at2"/>
<comment type="caution">
    <text evidence="9">Lacks conserved residue(s) required for the propagation of feature annotation.</text>
</comment>
<evidence type="ECO:0000256" key="3">
    <source>
        <dbReference type="ARBA" id="ARBA00022475"/>
    </source>
</evidence>
<evidence type="ECO:0000256" key="4">
    <source>
        <dbReference type="ARBA" id="ARBA00022519"/>
    </source>
</evidence>
<reference evidence="11 12" key="1">
    <citation type="submission" date="2016-10" db="EMBL/GenBank/DDBJ databases">
        <authorList>
            <person name="de Groot N.N."/>
        </authorList>
    </citation>
    <scope>NUCLEOTIDE SEQUENCE [LARGE SCALE GENOMIC DNA]</scope>
    <source>
        <strain evidence="11 12">DSM 26880</strain>
    </source>
</reference>
<dbReference type="GO" id="GO:0022857">
    <property type="term" value="F:transmembrane transporter activity"/>
    <property type="evidence" value="ECO:0007669"/>
    <property type="project" value="UniProtKB-UniRule"/>
</dbReference>
<keyword evidence="5 9" id="KW-0812">Transmembrane</keyword>
<dbReference type="EMBL" id="FNPF01000001">
    <property type="protein sequence ID" value="SDX87050.1"/>
    <property type="molecule type" value="Genomic_DNA"/>
</dbReference>
<evidence type="ECO:0000313" key="11">
    <source>
        <dbReference type="EMBL" id="SDX87050.1"/>
    </source>
</evidence>
<dbReference type="GO" id="GO:0005886">
    <property type="term" value="C:plasma membrane"/>
    <property type="evidence" value="ECO:0007669"/>
    <property type="project" value="UniProtKB-SubCell"/>
</dbReference>
<dbReference type="Pfam" id="PF04290">
    <property type="entry name" value="DctQ"/>
    <property type="match status" value="1"/>
</dbReference>
<evidence type="ECO:0000256" key="9">
    <source>
        <dbReference type="RuleBase" id="RU369079"/>
    </source>
</evidence>
<evidence type="ECO:0000259" key="10">
    <source>
        <dbReference type="Pfam" id="PF04290"/>
    </source>
</evidence>
<dbReference type="InterPro" id="IPR055348">
    <property type="entry name" value="DctQ"/>
</dbReference>
<organism evidence="11 12">
    <name type="scientific">Citreimonas salinaria</name>
    <dbReference type="NCBI Taxonomy" id="321339"/>
    <lineage>
        <taxon>Bacteria</taxon>
        <taxon>Pseudomonadati</taxon>
        <taxon>Pseudomonadota</taxon>
        <taxon>Alphaproteobacteria</taxon>
        <taxon>Rhodobacterales</taxon>
        <taxon>Roseobacteraceae</taxon>
        <taxon>Citreimonas</taxon>
    </lineage>
</organism>
<keyword evidence="4 9" id="KW-0997">Cell inner membrane</keyword>
<keyword evidence="3" id="KW-1003">Cell membrane</keyword>
<comment type="subcellular location">
    <subcellularLocation>
        <location evidence="1 9">Cell inner membrane</location>
        <topology evidence="1 9">Multi-pass membrane protein</topology>
    </subcellularLocation>
</comment>
<evidence type="ECO:0000256" key="5">
    <source>
        <dbReference type="ARBA" id="ARBA00022692"/>
    </source>
</evidence>
<dbReference type="STRING" id="321339.SAMN05444340_101252"/>
<dbReference type="RefSeq" id="WP_089877989.1">
    <property type="nucleotide sequence ID" value="NZ_FNPF01000001.1"/>
</dbReference>
<evidence type="ECO:0000313" key="12">
    <source>
        <dbReference type="Proteomes" id="UP000199286"/>
    </source>
</evidence>
<keyword evidence="6 9" id="KW-1133">Transmembrane helix</keyword>
<evidence type="ECO:0000256" key="2">
    <source>
        <dbReference type="ARBA" id="ARBA00022448"/>
    </source>
</evidence>
<dbReference type="AlphaFoldDB" id="A0A1H3F7Z7"/>
<dbReference type="Proteomes" id="UP000199286">
    <property type="component" value="Unassembled WGS sequence"/>
</dbReference>
<keyword evidence="12" id="KW-1185">Reference proteome</keyword>
<protein>
    <recommendedName>
        <fullName evidence="9">TRAP transporter small permease protein</fullName>
    </recommendedName>
</protein>
<dbReference type="PANTHER" id="PTHR35011:SF11">
    <property type="entry name" value="TRAP TRANSPORTER SMALL PERMEASE PROTEIN"/>
    <property type="match status" value="1"/>
</dbReference>
<keyword evidence="2 9" id="KW-0813">Transport</keyword>
<comment type="similarity">
    <text evidence="8 9">Belongs to the TRAP transporter small permease family.</text>
</comment>
<feature type="transmembrane region" description="Helical" evidence="9">
    <location>
        <begin position="119"/>
        <end position="138"/>
    </location>
</feature>
<sequence>MLWRIFDRAEQALALLALLGLVVAVLVAGIGRSLGAPVTAAPSYAQLALIWACLLGADVAARDGQHIRVGALFDALPERVRAALSLFSLALILPFLGLVAWHGWFLATSNWERELGASGLSYGLVTLAVPVGAVLLAISMVRRLRRAGALGLFDHLAGPDRNADDIAKEEIL</sequence>
<proteinExistence type="inferred from homology"/>
<evidence type="ECO:0000256" key="7">
    <source>
        <dbReference type="ARBA" id="ARBA00023136"/>
    </source>
</evidence>
<evidence type="ECO:0000256" key="8">
    <source>
        <dbReference type="ARBA" id="ARBA00038436"/>
    </source>
</evidence>
<feature type="domain" description="Tripartite ATP-independent periplasmic transporters DctQ component" evidence="10">
    <location>
        <begin position="21"/>
        <end position="146"/>
    </location>
</feature>
<comment type="function">
    <text evidence="9">Part of the tripartite ATP-independent periplasmic (TRAP) transport system.</text>
</comment>